<keyword evidence="1" id="KW-0378">Hydrolase</keyword>
<dbReference type="SFLD" id="SFLDS00003">
    <property type="entry name" value="Haloacid_Dehalogenase"/>
    <property type="match status" value="1"/>
</dbReference>
<accession>A0A7X2D363</accession>
<dbReference type="NCBIfam" id="TIGR01549">
    <property type="entry name" value="HAD-SF-IA-v1"/>
    <property type="match status" value="1"/>
</dbReference>
<dbReference type="GO" id="GO:0008967">
    <property type="term" value="F:phosphoglycolate phosphatase activity"/>
    <property type="evidence" value="ECO:0007669"/>
    <property type="project" value="TreeGrafter"/>
</dbReference>
<dbReference type="Proteomes" id="UP000434582">
    <property type="component" value="Unassembled WGS sequence"/>
</dbReference>
<dbReference type="RefSeq" id="WP_153344038.1">
    <property type="nucleotide sequence ID" value="NZ_WIVE01000030.1"/>
</dbReference>
<dbReference type="InterPro" id="IPR023198">
    <property type="entry name" value="PGP-like_dom2"/>
</dbReference>
<dbReference type="PANTHER" id="PTHR43434:SF24">
    <property type="entry name" value="HYDROLASE-RELATED"/>
    <property type="match status" value="1"/>
</dbReference>
<organism evidence="1 2">
    <name type="scientific">Roseospira navarrensis</name>
    <dbReference type="NCBI Taxonomy" id="140058"/>
    <lineage>
        <taxon>Bacteria</taxon>
        <taxon>Pseudomonadati</taxon>
        <taxon>Pseudomonadota</taxon>
        <taxon>Alphaproteobacteria</taxon>
        <taxon>Rhodospirillales</taxon>
        <taxon>Rhodospirillaceae</taxon>
        <taxon>Roseospira</taxon>
    </lineage>
</organism>
<dbReference type="Gene3D" id="1.10.150.240">
    <property type="entry name" value="Putative phosphatase, domain 2"/>
    <property type="match status" value="1"/>
</dbReference>
<dbReference type="OrthoDB" id="9793014at2"/>
<dbReference type="SFLD" id="SFLDG01129">
    <property type="entry name" value="C1.5:_HAD__Beta-PGM__Phosphata"/>
    <property type="match status" value="1"/>
</dbReference>
<reference evidence="1 2" key="1">
    <citation type="submission" date="2019-10" db="EMBL/GenBank/DDBJ databases">
        <title>Draft whole-genome sequence of the purple nonsulfur photosynthetic bacterium Roseospira navarrensis DSM 15114.</title>
        <authorList>
            <person name="Kyndt J.A."/>
            <person name="Meyer T.E."/>
        </authorList>
    </citation>
    <scope>NUCLEOTIDE SEQUENCE [LARGE SCALE GENOMIC DNA]</scope>
    <source>
        <strain evidence="1 2">DSM 15114</strain>
    </source>
</reference>
<dbReference type="Gene3D" id="3.40.50.1000">
    <property type="entry name" value="HAD superfamily/HAD-like"/>
    <property type="match status" value="1"/>
</dbReference>
<dbReference type="Pfam" id="PF13419">
    <property type="entry name" value="HAD_2"/>
    <property type="match status" value="1"/>
</dbReference>
<dbReference type="SFLD" id="SFLDG01135">
    <property type="entry name" value="C1.5.6:_HAD__Beta-PGM__Phospha"/>
    <property type="match status" value="1"/>
</dbReference>
<keyword evidence="2" id="KW-1185">Reference proteome</keyword>
<dbReference type="SUPFAM" id="SSF56784">
    <property type="entry name" value="HAD-like"/>
    <property type="match status" value="1"/>
</dbReference>
<dbReference type="InterPro" id="IPR050155">
    <property type="entry name" value="HAD-like_hydrolase_sf"/>
</dbReference>
<dbReference type="NCBIfam" id="TIGR01509">
    <property type="entry name" value="HAD-SF-IA-v3"/>
    <property type="match status" value="1"/>
</dbReference>
<evidence type="ECO:0000313" key="1">
    <source>
        <dbReference type="EMBL" id="MQX36999.1"/>
    </source>
</evidence>
<protein>
    <submittedName>
        <fullName evidence="1">HAD-IA family hydrolase</fullName>
    </submittedName>
</protein>
<sequence>MTTLCLAVFDVDGTLVDSQHNIVAAMAMACQAAGVTVPSDDATRAIIGLSLDEAVAAVTPSATPDQQARVADLYKQAFVSLRARPDHDEPLFPGVHAMLDRLEADGVLLGIATGKSRRGVDVALERHGLDGRFLSIQTADDGPGKPHPGMLLRAMASLGTDPAGTVMIGDTTFDMQMARAARTDAIGVAWGYHPAAALLGAGARVVAADCDAVPLHVGGARAVAAS</sequence>
<name>A0A7X2D363_9PROT</name>
<dbReference type="GO" id="GO:0006281">
    <property type="term" value="P:DNA repair"/>
    <property type="evidence" value="ECO:0007669"/>
    <property type="project" value="TreeGrafter"/>
</dbReference>
<dbReference type="InterPro" id="IPR023214">
    <property type="entry name" value="HAD_sf"/>
</dbReference>
<comment type="caution">
    <text evidence="1">The sequence shown here is derived from an EMBL/GenBank/DDBJ whole genome shotgun (WGS) entry which is preliminary data.</text>
</comment>
<dbReference type="EMBL" id="WIVE01000030">
    <property type="protein sequence ID" value="MQX36999.1"/>
    <property type="molecule type" value="Genomic_DNA"/>
</dbReference>
<gene>
    <name evidence="1" type="ORF">GHC57_10765</name>
</gene>
<dbReference type="PANTHER" id="PTHR43434">
    <property type="entry name" value="PHOSPHOGLYCOLATE PHOSPHATASE"/>
    <property type="match status" value="1"/>
</dbReference>
<dbReference type="InterPro" id="IPR041492">
    <property type="entry name" value="HAD_2"/>
</dbReference>
<dbReference type="AlphaFoldDB" id="A0A7X2D363"/>
<dbReference type="InterPro" id="IPR036412">
    <property type="entry name" value="HAD-like_sf"/>
</dbReference>
<dbReference type="GO" id="GO:0005829">
    <property type="term" value="C:cytosol"/>
    <property type="evidence" value="ECO:0007669"/>
    <property type="project" value="TreeGrafter"/>
</dbReference>
<evidence type="ECO:0000313" key="2">
    <source>
        <dbReference type="Proteomes" id="UP000434582"/>
    </source>
</evidence>
<dbReference type="InterPro" id="IPR006439">
    <property type="entry name" value="HAD-SF_hydro_IA"/>
</dbReference>
<proteinExistence type="predicted"/>